<dbReference type="Pfam" id="PF00023">
    <property type="entry name" value="Ank"/>
    <property type="match status" value="1"/>
</dbReference>
<protein>
    <recommendedName>
        <fullName evidence="6">Ankyrin</fullName>
    </recommendedName>
</protein>
<feature type="repeat" description="ANK" evidence="3">
    <location>
        <begin position="78"/>
        <end position="110"/>
    </location>
</feature>
<feature type="repeat" description="ANK" evidence="3">
    <location>
        <begin position="361"/>
        <end position="393"/>
    </location>
</feature>
<feature type="repeat" description="ANK" evidence="3">
    <location>
        <begin position="320"/>
        <end position="342"/>
    </location>
</feature>
<comment type="caution">
    <text evidence="4">The sequence shown here is derived from an EMBL/GenBank/DDBJ whole genome shotgun (WGS) entry which is preliminary data.</text>
</comment>
<accession>A0AAN8XHX1</accession>
<keyword evidence="2 3" id="KW-0040">ANK repeat</keyword>
<keyword evidence="1" id="KW-0677">Repeat</keyword>
<organism evidence="4 5">
    <name type="scientific">Halocaridina rubra</name>
    <name type="common">Hawaiian red shrimp</name>
    <dbReference type="NCBI Taxonomy" id="373956"/>
    <lineage>
        <taxon>Eukaryota</taxon>
        <taxon>Metazoa</taxon>
        <taxon>Ecdysozoa</taxon>
        <taxon>Arthropoda</taxon>
        <taxon>Crustacea</taxon>
        <taxon>Multicrustacea</taxon>
        <taxon>Malacostraca</taxon>
        <taxon>Eumalacostraca</taxon>
        <taxon>Eucarida</taxon>
        <taxon>Decapoda</taxon>
        <taxon>Pleocyemata</taxon>
        <taxon>Caridea</taxon>
        <taxon>Atyoidea</taxon>
        <taxon>Atyidae</taxon>
        <taxon>Halocaridina</taxon>
    </lineage>
</organism>
<dbReference type="PANTHER" id="PTHR24123">
    <property type="entry name" value="ANKYRIN REPEAT-CONTAINING"/>
    <property type="match status" value="1"/>
</dbReference>
<dbReference type="PANTHER" id="PTHR24123:SF141">
    <property type="entry name" value="ANKYRIN 2, ISOFORM U"/>
    <property type="match status" value="1"/>
</dbReference>
<gene>
    <name evidence="4" type="ORF">SK128_002014</name>
</gene>
<dbReference type="Gene3D" id="1.25.40.20">
    <property type="entry name" value="Ankyrin repeat-containing domain"/>
    <property type="match status" value="5"/>
</dbReference>
<dbReference type="Proteomes" id="UP001381693">
    <property type="component" value="Unassembled WGS sequence"/>
</dbReference>
<dbReference type="SMART" id="SM00248">
    <property type="entry name" value="ANK"/>
    <property type="match status" value="17"/>
</dbReference>
<reference evidence="4 5" key="1">
    <citation type="submission" date="2023-11" db="EMBL/GenBank/DDBJ databases">
        <title>Halocaridina rubra genome assembly.</title>
        <authorList>
            <person name="Smith C."/>
        </authorList>
    </citation>
    <scope>NUCLEOTIDE SEQUENCE [LARGE SCALE GENOMIC DNA]</scope>
    <source>
        <strain evidence="4">EP-1</strain>
        <tissue evidence="4">Whole</tissue>
    </source>
</reference>
<dbReference type="SUPFAM" id="SSF48403">
    <property type="entry name" value="Ankyrin repeat"/>
    <property type="match status" value="2"/>
</dbReference>
<feature type="repeat" description="ANK" evidence="3">
    <location>
        <begin position="394"/>
        <end position="428"/>
    </location>
</feature>
<name>A0AAN8XHX1_HALRR</name>
<feature type="repeat" description="ANK" evidence="3">
    <location>
        <begin position="287"/>
        <end position="319"/>
    </location>
</feature>
<dbReference type="PRINTS" id="PR01415">
    <property type="entry name" value="ANKYRIN"/>
</dbReference>
<dbReference type="PROSITE" id="PS50297">
    <property type="entry name" value="ANK_REP_REGION"/>
    <property type="match status" value="14"/>
</dbReference>
<dbReference type="InterPro" id="IPR002110">
    <property type="entry name" value="Ankyrin_rpt"/>
</dbReference>
<keyword evidence="5" id="KW-1185">Reference proteome</keyword>
<sequence length="697" mass="75229">MSNKVFILSKFSENRELLKAVYAGNLSQVTNLITQGADIQAKSRINDTPLHLAALNGHEDIIEYLLAQGAPLEVPNSNNDTPLHRAAAKGNVNAFSALVKAKADLSAKNKRGHTPLHLAASEGQLSIVNYVLALRDSASGPLVVRNENDETPLHRAALKGHAQVITALVKGGSDISARNKPGNTPLHLAAASNNNEEVVESLLHSVKGTTEYSSVINALNNIKQTPLHRAAHSGHFNVVKKLLEAGAAVNEKQHDGCTPLHLAITKGISNISIISTPLDAGSDIYKNDETPLHRAAMKGHAQVITALVKGGSDISARNEWGNTPLHLAAASNNNEEVVELLLHSVKGTTEYSSVLNALNNIKQTPLHRAAYCGHLNVVKKLLEAGASVNEKERDGYTPLHLAITKGISHISIISALLDAGSDIYNINNFGNTGAHHAAFNGHITLVESLLSKGFDVNRRNSKGNTLIHLAAHEGHSGMVQLLLTKGAKLDTYNTNEDSPVLMASRLGRTEIVLMLLKAGASPVNPSDGRSVLHAAARGNRLFTCKMILREFGDKVSINSEWKGLTADGYASAAGSAHLAWWLRKKRDSISIESPYRSKWLLCKGDYERSGLNIIKRASTISKRETDWLRKSIEDGTIEMHYMDTDGNTMLHAAVATKNVNTEKALLELGALPIACNHRNESPSTPTVEASKIHYIYF</sequence>
<proteinExistence type="predicted"/>
<evidence type="ECO:0000256" key="2">
    <source>
        <dbReference type="ARBA" id="ARBA00023043"/>
    </source>
</evidence>
<dbReference type="InterPro" id="IPR051165">
    <property type="entry name" value="Multifunctional_ANK_Repeat"/>
</dbReference>
<feature type="repeat" description="ANK" evidence="3">
    <location>
        <begin position="645"/>
        <end position="670"/>
    </location>
</feature>
<evidence type="ECO:0008006" key="6">
    <source>
        <dbReference type="Google" id="ProtNLM"/>
    </source>
</evidence>
<feature type="repeat" description="ANK" evidence="3">
    <location>
        <begin position="45"/>
        <end position="77"/>
    </location>
</feature>
<feature type="repeat" description="ANK" evidence="3">
    <location>
        <begin position="429"/>
        <end position="461"/>
    </location>
</feature>
<feature type="repeat" description="ANK" evidence="3">
    <location>
        <begin position="462"/>
        <end position="494"/>
    </location>
</feature>
<feature type="repeat" description="ANK" evidence="3">
    <location>
        <begin position="148"/>
        <end position="180"/>
    </location>
</feature>
<dbReference type="Pfam" id="PF12796">
    <property type="entry name" value="Ank_2"/>
    <property type="match status" value="5"/>
</dbReference>
<evidence type="ECO:0000313" key="4">
    <source>
        <dbReference type="EMBL" id="KAK7078619.1"/>
    </source>
</evidence>
<feature type="repeat" description="ANK" evidence="3">
    <location>
        <begin position="181"/>
        <end position="203"/>
    </location>
</feature>
<feature type="repeat" description="ANK" evidence="3">
    <location>
        <begin position="255"/>
        <end position="289"/>
    </location>
</feature>
<evidence type="ECO:0000313" key="5">
    <source>
        <dbReference type="Proteomes" id="UP001381693"/>
    </source>
</evidence>
<dbReference type="EMBL" id="JAXCGZ010007735">
    <property type="protein sequence ID" value="KAK7078619.1"/>
    <property type="molecule type" value="Genomic_DNA"/>
</dbReference>
<dbReference type="InterPro" id="IPR036770">
    <property type="entry name" value="Ankyrin_rpt-contain_sf"/>
</dbReference>
<dbReference type="Pfam" id="PF13637">
    <property type="entry name" value="Ank_4"/>
    <property type="match status" value="1"/>
</dbReference>
<feature type="repeat" description="ANK" evidence="3">
    <location>
        <begin position="111"/>
        <end position="132"/>
    </location>
</feature>
<dbReference type="PROSITE" id="PS50088">
    <property type="entry name" value="ANK_REPEAT"/>
    <property type="match status" value="14"/>
</dbReference>
<dbReference type="AlphaFoldDB" id="A0AAN8XHX1"/>
<evidence type="ECO:0000256" key="1">
    <source>
        <dbReference type="ARBA" id="ARBA00022737"/>
    </source>
</evidence>
<feature type="repeat" description="ANK" evidence="3">
    <location>
        <begin position="222"/>
        <end position="254"/>
    </location>
</feature>
<evidence type="ECO:0000256" key="3">
    <source>
        <dbReference type="PROSITE-ProRule" id="PRU00023"/>
    </source>
</evidence>